<proteinExistence type="predicted"/>
<sequence length="178" mass="20766">MLYCITLKNTSFKEIKVKNIDSVNIYKKCGYKSNNNFKKLYAWDCGSTNVIEVWSKQDNNVKTYNNHPLLVKYNIKVNINNKCIFVKTNGVNYINLESTFFSKFFDLPETIEFNSNEDIQEDTYEEINDGDLKTQDTNINQLNEILCTNKNNSDVLDNTSDTNSELSYELYCYSDEEP</sequence>
<accession>A0A6C0CDZ1</accession>
<organism evidence="1">
    <name type="scientific">viral metagenome</name>
    <dbReference type="NCBI Taxonomy" id="1070528"/>
    <lineage>
        <taxon>unclassified sequences</taxon>
        <taxon>metagenomes</taxon>
        <taxon>organismal metagenomes</taxon>
    </lineage>
</organism>
<reference evidence="1" key="1">
    <citation type="journal article" date="2020" name="Nature">
        <title>Giant virus diversity and host interactions through global metagenomics.</title>
        <authorList>
            <person name="Schulz F."/>
            <person name="Roux S."/>
            <person name="Paez-Espino D."/>
            <person name="Jungbluth S."/>
            <person name="Walsh D.A."/>
            <person name="Denef V.J."/>
            <person name="McMahon K.D."/>
            <person name="Konstantinidis K.T."/>
            <person name="Eloe-Fadrosh E.A."/>
            <person name="Kyrpides N.C."/>
            <person name="Woyke T."/>
        </authorList>
    </citation>
    <scope>NUCLEOTIDE SEQUENCE</scope>
    <source>
        <strain evidence="1">GVMAG-M-3300020523-10</strain>
    </source>
</reference>
<name>A0A6C0CDZ1_9ZZZZ</name>
<evidence type="ECO:0000313" key="1">
    <source>
        <dbReference type="EMBL" id="QHT01909.1"/>
    </source>
</evidence>
<dbReference type="AlphaFoldDB" id="A0A6C0CDZ1"/>
<protein>
    <submittedName>
        <fullName evidence="1">Uncharacterized protein</fullName>
    </submittedName>
</protein>
<dbReference type="EMBL" id="MN739383">
    <property type="protein sequence ID" value="QHT01909.1"/>
    <property type="molecule type" value="Genomic_DNA"/>
</dbReference>